<proteinExistence type="predicted"/>
<organism evidence="1 2">
    <name type="scientific">Halodesulfovibrio aestuarii</name>
    <dbReference type="NCBI Taxonomy" id="126333"/>
    <lineage>
        <taxon>Bacteria</taxon>
        <taxon>Pseudomonadati</taxon>
        <taxon>Thermodesulfobacteriota</taxon>
        <taxon>Desulfovibrionia</taxon>
        <taxon>Desulfovibrionales</taxon>
        <taxon>Desulfovibrionaceae</taxon>
        <taxon>Halodesulfovibrio</taxon>
    </lineage>
</organism>
<dbReference type="EMBL" id="JBFSOO010000006">
    <property type="protein sequence ID" value="MEZ6853807.1"/>
    <property type="molecule type" value="Genomic_DNA"/>
</dbReference>
<gene>
    <name evidence="1" type="ORF">AB2Z07_09720</name>
</gene>
<dbReference type="Proteomes" id="UP001568358">
    <property type="component" value="Unassembled WGS sequence"/>
</dbReference>
<comment type="caution">
    <text evidence="1">The sequence shown here is derived from an EMBL/GenBank/DDBJ whole genome shotgun (WGS) entry which is preliminary data.</text>
</comment>
<dbReference type="RefSeq" id="WP_371150561.1">
    <property type="nucleotide sequence ID" value="NZ_JBFSOO010000006.1"/>
</dbReference>
<sequence>MHAVEILNSLESKLKKQGGDIGKKIKEMVEQVEIKFQTAHFGVFNIKSGNKKSTYIYM</sequence>
<evidence type="ECO:0000313" key="1">
    <source>
        <dbReference type="EMBL" id="MEZ6853807.1"/>
    </source>
</evidence>
<protein>
    <submittedName>
        <fullName evidence="1">Uncharacterized protein</fullName>
    </submittedName>
</protein>
<reference evidence="1 2" key="1">
    <citation type="submission" date="2024-07" db="EMBL/GenBank/DDBJ databases">
        <title>Active virus-host system and metabolic interactions in a Lokiarchaeon culture.</title>
        <authorList>
            <person name="Ponce Toledo R.I."/>
            <person name="Rodrigues Oliveira T."/>
            <person name="Schleper C."/>
        </authorList>
    </citation>
    <scope>NUCLEOTIDE SEQUENCE [LARGE SCALE GENOMIC DNA]</scope>
    <source>
        <strain evidence="1 2">B35</strain>
    </source>
</reference>
<name>A0ABV4JSX2_9BACT</name>
<accession>A0ABV4JSX2</accession>
<keyword evidence="2" id="KW-1185">Reference proteome</keyword>
<evidence type="ECO:0000313" key="2">
    <source>
        <dbReference type="Proteomes" id="UP001568358"/>
    </source>
</evidence>